<proteinExistence type="predicted"/>
<evidence type="ECO:0000313" key="1">
    <source>
        <dbReference type="EMBL" id="PRP69822.1"/>
    </source>
</evidence>
<reference evidence="1 2" key="1">
    <citation type="submission" date="2017-01" db="EMBL/GenBank/DDBJ databases">
        <title>New insights into the genetic diversity of Chromobacterium isolated from tropical freshwater lake.</title>
        <authorList>
            <person name="Santos A.B."/>
            <person name="Nascimento A.M."/>
            <person name="Da Silva P.C."/>
        </authorList>
    </citation>
    <scope>NUCLEOTIDE SEQUENCE [LARGE SCALE GENOMIC DNA]</scope>
    <source>
        <strain evidence="1 2">56AF</strain>
    </source>
</reference>
<organism evidence="1 2">
    <name type="scientific">Chromobacterium amazonense</name>
    <dbReference type="NCBI Taxonomy" id="1382803"/>
    <lineage>
        <taxon>Bacteria</taxon>
        <taxon>Pseudomonadati</taxon>
        <taxon>Pseudomonadota</taxon>
        <taxon>Betaproteobacteria</taxon>
        <taxon>Neisseriales</taxon>
        <taxon>Chromobacteriaceae</taxon>
        <taxon>Chromobacterium</taxon>
    </lineage>
</organism>
<gene>
    <name evidence="1" type="ORF">BUE93_14130</name>
</gene>
<accession>A0A2S9X272</accession>
<dbReference type="Proteomes" id="UP000239469">
    <property type="component" value="Unassembled WGS sequence"/>
</dbReference>
<name>A0A2S9X272_9NEIS</name>
<dbReference type="OrthoDB" id="8587821at2"/>
<comment type="caution">
    <text evidence="1">The sequence shown here is derived from an EMBL/GenBank/DDBJ whole genome shotgun (WGS) entry which is preliminary data.</text>
</comment>
<dbReference type="AlphaFoldDB" id="A0A2S9X272"/>
<dbReference type="EMBL" id="MTBD01000028">
    <property type="protein sequence ID" value="PRP69822.1"/>
    <property type="molecule type" value="Genomic_DNA"/>
</dbReference>
<dbReference type="RefSeq" id="WP_106077258.1">
    <property type="nucleotide sequence ID" value="NZ_MTBD01000028.1"/>
</dbReference>
<evidence type="ECO:0000313" key="2">
    <source>
        <dbReference type="Proteomes" id="UP000239469"/>
    </source>
</evidence>
<protein>
    <submittedName>
        <fullName evidence="1">Uncharacterized protein</fullName>
    </submittedName>
</protein>
<sequence>MTSMHIPKLQCFFEDFIQGVSQHISNQLAPSEWQRLLALAQSTPSHDPELQFTAFDSIEGRIRHYAYEEQISPLEILSAPYFYQQLEIIGRIAESPLCYFRESGIYLWSPAPDCDSLCFWLTYPAYPPGWPDDHNGLLQPNEPCLQAPLLIM</sequence>